<protein>
    <submittedName>
        <fullName evidence="1">Uncharacterized protein</fullName>
    </submittedName>
</protein>
<reference evidence="1 2" key="1">
    <citation type="submission" date="2014-06" db="EMBL/GenBank/DDBJ databases">
        <authorList>
            <person name="Swart Estienne"/>
        </authorList>
    </citation>
    <scope>NUCLEOTIDE SEQUENCE [LARGE SCALE GENOMIC DNA]</scope>
    <source>
        <strain evidence="1 2">130c</strain>
    </source>
</reference>
<accession>A0A077ZQV0</accession>
<dbReference type="EMBL" id="CCKQ01000673">
    <property type="protein sequence ID" value="CDW71765.1"/>
    <property type="molecule type" value="Genomic_DNA"/>
</dbReference>
<dbReference type="AlphaFoldDB" id="A0A077ZQV0"/>
<keyword evidence="2" id="KW-1185">Reference proteome</keyword>
<dbReference type="InParanoid" id="A0A077ZQV0"/>
<sequence length="73" mass="8911">MQKFLKELNKREMCELLNKNHNKKKCIRLYEDNDLNFGIDTKLEHQIFFSNKYECFSSQNRLNIQVLSITRQK</sequence>
<gene>
    <name evidence="1" type="primary">Contig19501.g20672</name>
    <name evidence="1" type="ORF">STYLEM_714</name>
</gene>
<evidence type="ECO:0000313" key="1">
    <source>
        <dbReference type="EMBL" id="CDW71765.1"/>
    </source>
</evidence>
<organism evidence="1 2">
    <name type="scientific">Stylonychia lemnae</name>
    <name type="common">Ciliate</name>
    <dbReference type="NCBI Taxonomy" id="5949"/>
    <lineage>
        <taxon>Eukaryota</taxon>
        <taxon>Sar</taxon>
        <taxon>Alveolata</taxon>
        <taxon>Ciliophora</taxon>
        <taxon>Intramacronucleata</taxon>
        <taxon>Spirotrichea</taxon>
        <taxon>Stichotrichia</taxon>
        <taxon>Sporadotrichida</taxon>
        <taxon>Oxytrichidae</taxon>
        <taxon>Stylonychinae</taxon>
        <taxon>Stylonychia</taxon>
    </lineage>
</organism>
<dbReference type="Proteomes" id="UP000039865">
    <property type="component" value="Unassembled WGS sequence"/>
</dbReference>
<evidence type="ECO:0000313" key="2">
    <source>
        <dbReference type="Proteomes" id="UP000039865"/>
    </source>
</evidence>
<name>A0A077ZQV0_STYLE</name>
<proteinExistence type="predicted"/>